<dbReference type="PANTHER" id="PTHR11127">
    <property type="entry name" value="60S RIBOSOMAL PROTEIN L14"/>
    <property type="match status" value="1"/>
</dbReference>
<dbReference type="GO" id="GO:0006412">
    <property type="term" value="P:translation"/>
    <property type="evidence" value="ECO:0007669"/>
    <property type="project" value="InterPro"/>
</dbReference>
<dbReference type="InterPro" id="IPR002784">
    <property type="entry name" value="Ribosomal_eL14_dom"/>
</dbReference>
<organism evidence="7 8">
    <name type="scientific">Brachionus calyciflorus</name>
    <dbReference type="NCBI Taxonomy" id="104777"/>
    <lineage>
        <taxon>Eukaryota</taxon>
        <taxon>Metazoa</taxon>
        <taxon>Spiralia</taxon>
        <taxon>Gnathifera</taxon>
        <taxon>Rotifera</taxon>
        <taxon>Eurotatoria</taxon>
        <taxon>Monogononta</taxon>
        <taxon>Pseudotrocha</taxon>
        <taxon>Ploima</taxon>
        <taxon>Brachionidae</taxon>
        <taxon>Brachionus</taxon>
    </lineage>
</organism>
<protein>
    <recommendedName>
        <fullName evidence="4">Large ribosomal subunit protein eL14</fullName>
    </recommendedName>
    <alternativeName>
        <fullName evidence="5">60S ribosomal protein L14</fullName>
    </alternativeName>
</protein>
<evidence type="ECO:0000313" key="8">
    <source>
        <dbReference type="Proteomes" id="UP000663879"/>
    </source>
</evidence>
<evidence type="ECO:0000256" key="2">
    <source>
        <dbReference type="ARBA" id="ARBA00022980"/>
    </source>
</evidence>
<dbReference type="GO" id="GO:0003735">
    <property type="term" value="F:structural constituent of ribosome"/>
    <property type="evidence" value="ECO:0007669"/>
    <property type="project" value="InterPro"/>
</dbReference>
<dbReference type="EMBL" id="CAJNOC010000855">
    <property type="protein sequence ID" value="CAF0810198.1"/>
    <property type="molecule type" value="Genomic_DNA"/>
</dbReference>
<dbReference type="SUPFAM" id="SSF50104">
    <property type="entry name" value="Translation proteins SH3-like domain"/>
    <property type="match status" value="1"/>
</dbReference>
<feature type="domain" description="Large ribosomal subunit protein eL14" evidence="6">
    <location>
        <begin position="45"/>
        <end position="118"/>
    </location>
</feature>
<evidence type="ECO:0000256" key="1">
    <source>
        <dbReference type="ARBA" id="ARBA00006592"/>
    </source>
</evidence>
<gene>
    <name evidence="7" type="ORF">OXX778_LOCUS6932</name>
</gene>
<dbReference type="InterPro" id="IPR008991">
    <property type="entry name" value="Translation_prot_SH3-like_sf"/>
</dbReference>
<proteinExistence type="inferred from homology"/>
<evidence type="ECO:0000259" key="6">
    <source>
        <dbReference type="Pfam" id="PF01929"/>
    </source>
</evidence>
<comment type="similarity">
    <text evidence="1">Belongs to the eukaryotic ribosomal protein eL14 family.</text>
</comment>
<reference evidence="7" key="1">
    <citation type="submission" date="2021-02" db="EMBL/GenBank/DDBJ databases">
        <authorList>
            <person name="Nowell W R."/>
        </authorList>
    </citation>
    <scope>NUCLEOTIDE SEQUENCE</scope>
    <source>
        <strain evidence="7">Ploen Becks lab</strain>
    </source>
</reference>
<dbReference type="OrthoDB" id="1875589at2759"/>
<keyword evidence="3" id="KW-0687">Ribonucleoprotein</keyword>
<dbReference type="InterPro" id="IPR014722">
    <property type="entry name" value="Rib_uL2_dom2"/>
</dbReference>
<dbReference type="GO" id="GO:0042273">
    <property type="term" value="P:ribosomal large subunit biogenesis"/>
    <property type="evidence" value="ECO:0007669"/>
    <property type="project" value="TreeGrafter"/>
</dbReference>
<evidence type="ECO:0000313" key="7">
    <source>
        <dbReference type="EMBL" id="CAF0810198.1"/>
    </source>
</evidence>
<dbReference type="GO" id="GO:0003723">
    <property type="term" value="F:RNA binding"/>
    <property type="evidence" value="ECO:0007669"/>
    <property type="project" value="InterPro"/>
</dbReference>
<dbReference type="Pfam" id="PF01929">
    <property type="entry name" value="Ribosomal_L14e"/>
    <property type="match status" value="1"/>
</dbReference>
<dbReference type="AlphaFoldDB" id="A0A813TCB8"/>
<dbReference type="GO" id="GO:0022625">
    <property type="term" value="C:cytosolic large ribosomal subunit"/>
    <property type="evidence" value="ECO:0007669"/>
    <property type="project" value="TreeGrafter"/>
</dbReference>
<dbReference type="InterPro" id="IPR039660">
    <property type="entry name" value="Ribosomal_eL14"/>
</dbReference>
<dbReference type="PANTHER" id="PTHR11127:SF2">
    <property type="entry name" value="LARGE RIBOSOMAL SUBUNIT PROTEIN EL14"/>
    <property type="match status" value="1"/>
</dbReference>
<accession>A0A813TCB8</accession>
<name>A0A813TCB8_9BILA</name>
<evidence type="ECO:0000256" key="4">
    <source>
        <dbReference type="ARBA" id="ARBA00035215"/>
    </source>
</evidence>
<evidence type="ECO:0000256" key="3">
    <source>
        <dbReference type="ARBA" id="ARBA00023274"/>
    </source>
</evidence>
<keyword evidence="8" id="KW-1185">Reference proteome</keyword>
<comment type="caution">
    <text evidence="7">The sequence shown here is derived from an EMBL/GenBank/DDBJ whole genome shotgun (WGS) entry which is preliminary data.</text>
</comment>
<dbReference type="CDD" id="cd23702">
    <property type="entry name" value="eL14"/>
    <property type="match status" value="1"/>
</dbReference>
<dbReference type="Gene3D" id="2.30.30.30">
    <property type="match status" value="1"/>
</dbReference>
<keyword evidence="2" id="KW-0689">Ribosomal protein</keyword>
<dbReference type="Proteomes" id="UP000663879">
    <property type="component" value="Unassembled WGS sequence"/>
</dbReference>
<evidence type="ECO:0000256" key="5">
    <source>
        <dbReference type="ARBA" id="ARBA00035318"/>
    </source>
</evidence>
<dbReference type="Gene3D" id="6.10.250.2270">
    <property type="match status" value="1"/>
</dbReference>
<sequence length="145" mass="16475">MTYTKFVQVGRVAYVAFGPEQGKLVTIVDIIDQNRVLVDGPNFRRQALNLKTLYLTKHLIKIQHSARAASVKAAWAKAEIDKKWAESNWAKRLAAKQVRTNLTDFDRFKLMKAKQTRNRLIALEVGKLRIKSRKAAAEAKKAGKK</sequence>